<accession>A0A3N0I4A5</accession>
<reference evidence="2 3" key="1">
    <citation type="submission" date="2018-11" db="EMBL/GenBank/DDBJ databases">
        <title>Clostridium sp. nov., a member of the family Erysipelotrichaceae isolated from pig faeces.</title>
        <authorList>
            <person name="Chang Y.-H."/>
        </authorList>
    </citation>
    <scope>NUCLEOTIDE SEQUENCE [LARGE SCALE GENOMIC DNA]</scope>
    <source>
        <strain evidence="2 3">YH-panp20</strain>
    </source>
</reference>
<evidence type="ECO:0000259" key="1">
    <source>
        <dbReference type="Pfam" id="PF02557"/>
    </source>
</evidence>
<dbReference type="GO" id="GO:0008233">
    <property type="term" value="F:peptidase activity"/>
    <property type="evidence" value="ECO:0007669"/>
    <property type="project" value="InterPro"/>
</dbReference>
<feature type="domain" description="D-alanyl-D-alanine carboxypeptidase-like core" evidence="1">
    <location>
        <begin position="12"/>
        <end position="57"/>
    </location>
</feature>
<dbReference type="Gene3D" id="3.30.1380.10">
    <property type="match status" value="1"/>
</dbReference>
<dbReference type="InterPro" id="IPR009045">
    <property type="entry name" value="Zn_M74/Hedgehog-like"/>
</dbReference>
<dbReference type="InterPro" id="IPR052179">
    <property type="entry name" value="DD-CPase-like"/>
</dbReference>
<sequence length="71" mass="8741">MDITFNGHNFNEIQKYDGYKWILKNMHNYGFILRYPKDKTKVTRYGYESWHIRYVGKKAATQIYKNNWTLE</sequence>
<gene>
    <name evidence="2" type="ORF">EDX97_01920</name>
</gene>
<dbReference type="EMBL" id="RJQC01000001">
    <property type="protein sequence ID" value="RNM31340.1"/>
    <property type="molecule type" value="Genomic_DNA"/>
</dbReference>
<organism evidence="2 3">
    <name type="scientific">Absicoccus porci</name>
    <dbReference type="NCBI Taxonomy" id="2486576"/>
    <lineage>
        <taxon>Bacteria</taxon>
        <taxon>Bacillati</taxon>
        <taxon>Bacillota</taxon>
        <taxon>Erysipelotrichia</taxon>
        <taxon>Erysipelotrichales</taxon>
        <taxon>Erysipelotrichaceae</taxon>
        <taxon>Absicoccus</taxon>
    </lineage>
</organism>
<dbReference type="AlphaFoldDB" id="A0A3N0I4A5"/>
<dbReference type="OrthoDB" id="9792074at2"/>
<name>A0A3N0I4A5_9FIRM</name>
<dbReference type="SUPFAM" id="SSF55166">
    <property type="entry name" value="Hedgehog/DD-peptidase"/>
    <property type="match status" value="1"/>
</dbReference>
<comment type="caution">
    <text evidence="2">The sequence shown here is derived from an EMBL/GenBank/DDBJ whole genome shotgun (WGS) entry which is preliminary data.</text>
</comment>
<dbReference type="PANTHER" id="PTHR34385">
    <property type="entry name" value="D-ALANYL-D-ALANINE CARBOXYPEPTIDASE"/>
    <property type="match status" value="1"/>
</dbReference>
<evidence type="ECO:0000313" key="2">
    <source>
        <dbReference type="EMBL" id="RNM31340.1"/>
    </source>
</evidence>
<protein>
    <recommendedName>
        <fullName evidence="1">D-alanyl-D-alanine carboxypeptidase-like core domain-containing protein</fullName>
    </recommendedName>
</protein>
<keyword evidence="3" id="KW-1185">Reference proteome</keyword>
<dbReference type="Proteomes" id="UP000276568">
    <property type="component" value="Unassembled WGS sequence"/>
</dbReference>
<dbReference type="PANTHER" id="PTHR34385:SF1">
    <property type="entry name" value="PEPTIDOGLYCAN L-ALANYL-D-GLUTAMATE ENDOPEPTIDASE CWLK"/>
    <property type="match status" value="1"/>
</dbReference>
<evidence type="ECO:0000313" key="3">
    <source>
        <dbReference type="Proteomes" id="UP000276568"/>
    </source>
</evidence>
<dbReference type="GO" id="GO:0006508">
    <property type="term" value="P:proteolysis"/>
    <property type="evidence" value="ECO:0007669"/>
    <property type="project" value="InterPro"/>
</dbReference>
<dbReference type="Pfam" id="PF02557">
    <property type="entry name" value="VanY"/>
    <property type="match status" value="1"/>
</dbReference>
<proteinExistence type="predicted"/>
<dbReference type="InterPro" id="IPR003709">
    <property type="entry name" value="VanY-like_core_dom"/>
</dbReference>